<evidence type="ECO:0000259" key="9">
    <source>
        <dbReference type="Pfam" id="PF00082"/>
    </source>
</evidence>
<evidence type="ECO:0000256" key="5">
    <source>
        <dbReference type="ARBA" id="ARBA00022825"/>
    </source>
</evidence>
<dbReference type="InterPro" id="IPR000209">
    <property type="entry name" value="Peptidase_S8/S53_dom"/>
</dbReference>
<evidence type="ECO:0000313" key="11">
    <source>
        <dbReference type="EMBL" id="ABX79998.1"/>
    </source>
</evidence>
<dbReference type="GO" id="GO:0005576">
    <property type="term" value="C:extracellular region"/>
    <property type="evidence" value="ECO:0007669"/>
    <property type="project" value="UniProtKB-ARBA"/>
</dbReference>
<dbReference type="InterPro" id="IPR050131">
    <property type="entry name" value="Peptidase_S8_subtilisin-like"/>
</dbReference>
<feature type="active site" description="Charge relay system" evidence="6">
    <location>
        <position position="178"/>
    </location>
</feature>
<dbReference type="InterPro" id="IPR022398">
    <property type="entry name" value="Peptidase_S8_His-AS"/>
</dbReference>
<name>A9UGV2_9HYPO</name>
<feature type="active site" description="Charge relay system" evidence="6">
    <location>
        <position position="147"/>
    </location>
</feature>
<dbReference type="FunFam" id="3.40.50.200:FF:000014">
    <property type="entry name" value="Proteinase K"/>
    <property type="match status" value="1"/>
</dbReference>
<gene>
    <name evidence="11" type="primary">csp1</name>
</gene>
<sequence>MKLSLLIALLPAISASPTVKRAEPAPILTPSESSKLIPDKYIVKFKDAMSVASMDKAIGDLSSKADRVYSHAFRGFAGRLGAQELRLLRDHPDVEYIEQDAVVTLASFTEEPGAPWGLGRLSHHQAGSTTYAYDDSAGTGTCAYVIDTGVDASHPEFEGRAAMAHSFVDGQDTDGHGHGTHCAGTIGSKTYGVAKRTKIYGVKVLDDSGSGTISAVIGGMDFVAADSKQRDCPKGVVANMSLGGGFSAAVNQAAAGLVGHGVFLAVAAGNDNTDASGYSPASEPTACTVGASTVSDARSSFSNYGGPVRIFAPGSDVLSTWLGGGTNSISGTSMATPHITGLGAYLASLEGITGPAALCSRIQVLATKDVLTDIPAGTVNYLAFNGNPQG</sequence>
<dbReference type="CDD" id="cd04077">
    <property type="entry name" value="Peptidases_S8_PCSK9_ProteinaseK_like"/>
    <property type="match status" value="1"/>
</dbReference>
<dbReference type="PROSITE" id="PS51892">
    <property type="entry name" value="SUBTILASE"/>
    <property type="match status" value="1"/>
</dbReference>
<dbReference type="PANTHER" id="PTHR43806">
    <property type="entry name" value="PEPTIDASE S8"/>
    <property type="match status" value="1"/>
</dbReference>
<dbReference type="GO" id="GO:0004252">
    <property type="term" value="F:serine-type endopeptidase activity"/>
    <property type="evidence" value="ECO:0007669"/>
    <property type="project" value="UniProtKB-UniRule"/>
</dbReference>
<feature type="signal peptide" evidence="8">
    <location>
        <begin position="1"/>
        <end position="15"/>
    </location>
</feature>
<dbReference type="InterPro" id="IPR010259">
    <property type="entry name" value="S8pro/Inhibitor_I9"/>
</dbReference>
<dbReference type="InterPro" id="IPR036852">
    <property type="entry name" value="Peptidase_S8/S53_dom_sf"/>
</dbReference>
<dbReference type="InterPro" id="IPR023828">
    <property type="entry name" value="Peptidase_S8_Ser-AS"/>
</dbReference>
<proteinExistence type="inferred from homology"/>
<dbReference type="PROSITE" id="PS00136">
    <property type="entry name" value="SUBTILASE_ASP"/>
    <property type="match status" value="1"/>
</dbReference>
<dbReference type="PROSITE" id="PS00138">
    <property type="entry name" value="SUBTILASE_SER"/>
    <property type="match status" value="1"/>
</dbReference>
<keyword evidence="3 8" id="KW-0732">Signal</keyword>
<reference evidence="11" key="1">
    <citation type="submission" date="2007-11" db="EMBL/GenBank/DDBJ databases">
        <authorList>
            <person name="Zhang Y.J."/>
            <person name="Liu X.Z."/>
            <person name="Wang M."/>
        </authorList>
    </citation>
    <scope>NUCLEOTIDE SEQUENCE</scope>
    <source>
        <strain evidence="11">CS2</strain>
    </source>
</reference>
<evidence type="ECO:0000256" key="1">
    <source>
        <dbReference type="ARBA" id="ARBA00011073"/>
    </source>
</evidence>
<dbReference type="SUPFAM" id="SSF54897">
    <property type="entry name" value="Protease propeptides/inhibitors"/>
    <property type="match status" value="1"/>
</dbReference>
<feature type="domain" description="Peptidase S8/S53" evidence="9">
    <location>
        <begin position="144"/>
        <end position="351"/>
    </location>
</feature>
<keyword evidence="2 6" id="KW-0645">Protease</keyword>
<evidence type="ECO:0000256" key="8">
    <source>
        <dbReference type="SAM" id="SignalP"/>
    </source>
</evidence>
<dbReference type="SUPFAM" id="SSF52743">
    <property type="entry name" value="Subtilisin-like"/>
    <property type="match status" value="1"/>
</dbReference>
<organism evidence="11">
    <name type="scientific">Ophiocordyceps sinensis</name>
    <dbReference type="NCBI Taxonomy" id="72228"/>
    <lineage>
        <taxon>Eukaryota</taxon>
        <taxon>Fungi</taxon>
        <taxon>Dikarya</taxon>
        <taxon>Ascomycota</taxon>
        <taxon>Pezizomycotina</taxon>
        <taxon>Sordariomycetes</taxon>
        <taxon>Hypocreomycetidae</taxon>
        <taxon>Hypocreales</taxon>
        <taxon>Ophiocordycipitaceae</taxon>
        <taxon>Ophiocordyceps</taxon>
    </lineage>
</organism>
<dbReference type="Pfam" id="PF05922">
    <property type="entry name" value="Inhibitor_I9"/>
    <property type="match status" value="1"/>
</dbReference>
<dbReference type="PRINTS" id="PR00723">
    <property type="entry name" value="SUBTILISIN"/>
</dbReference>
<feature type="chain" id="PRO_5012609964" evidence="8">
    <location>
        <begin position="16"/>
        <end position="390"/>
    </location>
</feature>
<dbReference type="InterPro" id="IPR034193">
    <property type="entry name" value="PCSK9_ProteinaseK-like"/>
</dbReference>
<evidence type="ECO:0000256" key="6">
    <source>
        <dbReference type="PROSITE-ProRule" id="PRU01240"/>
    </source>
</evidence>
<dbReference type="Pfam" id="PF00082">
    <property type="entry name" value="Peptidase_S8"/>
    <property type="match status" value="1"/>
</dbReference>
<feature type="domain" description="Inhibitor I9" evidence="10">
    <location>
        <begin position="41"/>
        <end position="105"/>
    </location>
</feature>
<dbReference type="InterPro" id="IPR023827">
    <property type="entry name" value="Peptidase_S8_Asp-AS"/>
</dbReference>
<dbReference type="Gene3D" id="3.30.70.80">
    <property type="entry name" value="Peptidase S8 propeptide/proteinase inhibitor I9"/>
    <property type="match status" value="1"/>
</dbReference>
<keyword evidence="5 6" id="KW-0720">Serine protease</keyword>
<evidence type="ECO:0000256" key="4">
    <source>
        <dbReference type="ARBA" id="ARBA00022801"/>
    </source>
</evidence>
<dbReference type="SMR" id="A9UGV2"/>
<evidence type="ECO:0000256" key="3">
    <source>
        <dbReference type="ARBA" id="ARBA00022729"/>
    </source>
</evidence>
<dbReference type="GO" id="GO:0006508">
    <property type="term" value="P:proteolysis"/>
    <property type="evidence" value="ECO:0007669"/>
    <property type="project" value="UniProtKB-KW"/>
</dbReference>
<evidence type="ECO:0000256" key="2">
    <source>
        <dbReference type="ARBA" id="ARBA00022670"/>
    </source>
</evidence>
<accession>A9UGV2</accession>
<reference evidence="11" key="2">
    <citation type="journal article" date="2008" name="Res. Microbiol.">
        <title>Cloning, expression, and characterization of two novel cuticle-degrading serine proteases from the entomopathogenic fungus Cordyceps sinensis.</title>
        <authorList>
            <person name="Zhang Y."/>
            <person name="Liu X."/>
            <person name="Wang M."/>
        </authorList>
    </citation>
    <scope>NUCLEOTIDE SEQUENCE</scope>
    <source>
        <strain evidence="11">CS2</strain>
    </source>
</reference>
<protein>
    <submittedName>
        <fullName evidence="11">Serine protease</fullName>
    </submittedName>
</protein>
<feature type="active site" description="Charge relay system" evidence="6">
    <location>
        <position position="333"/>
    </location>
</feature>
<dbReference type="PROSITE" id="PS00137">
    <property type="entry name" value="SUBTILASE_HIS"/>
    <property type="match status" value="1"/>
</dbReference>
<evidence type="ECO:0000256" key="7">
    <source>
        <dbReference type="RuleBase" id="RU003355"/>
    </source>
</evidence>
<dbReference type="MEROPS" id="S08.056"/>
<dbReference type="PANTHER" id="PTHR43806:SF58">
    <property type="entry name" value="ALKALINE PROTEASE 1-RELATED"/>
    <property type="match status" value="1"/>
</dbReference>
<dbReference type="InterPro" id="IPR015500">
    <property type="entry name" value="Peptidase_S8_subtilisin-rel"/>
</dbReference>
<evidence type="ECO:0000259" key="10">
    <source>
        <dbReference type="Pfam" id="PF05922"/>
    </source>
</evidence>
<dbReference type="InterPro" id="IPR037045">
    <property type="entry name" value="S8pro/Inhibitor_I9_sf"/>
</dbReference>
<dbReference type="Gene3D" id="3.40.50.200">
    <property type="entry name" value="Peptidase S8/S53 domain"/>
    <property type="match status" value="1"/>
</dbReference>
<keyword evidence="4 6" id="KW-0378">Hydrolase</keyword>
<dbReference type="EMBL" id="EU282382">
    <property type="protein sequence ID" value="ABX79998.1"/>
    <property type="molecule type" value="Genomic_DNA"/>
</dbReference>
<comment type="similarity">
    <text evidence="1 6 7">Belongs to the peptidase S8 family.</text>
</comment>
<dbReference type="AlphaFoldDB" id="A9UGV2"/>